<dbReference type="Gene3D" id="3.40.50.300">
    <property type="entry name" value="P-loop containing nucleotide triphosphate hydrolases"/>
    <property type="match status" value="1"/>
</dbReference>
<dbReference type="Pfam" id="PF00005">
    <property type="entry name" value="ABC_tran"/>
    <property type="match status" value="1"/>
</dbReference>
<dbReference type="PROSITE" id="PS50893">
    <property type="entry name" value="ABC_TRANSPORTER_2"/>
    <property type="match status" value="1"/>
</dbReference>
<dbReference type="GO" id="GO:0016887">
    <property type="term" value="F:ATP hydrolysis activity"/>
    <property type="evidence" value="ECO:0007669"/>
    <property type="project" value="InterPro"/>
</dbReference>
<dbReference type="SMART" id="SM00382">
    <property type="entry name" value="AAA"/>
    <property type="match status" value="1"/>
</dbReference>
<dbReference type="InterPro" id="IPR003593">
    <property type="entry name" value="AAA+_ATPase"/>
</dbReference>
<organism evidence="5 6">
    <name type="scientific">Algoriphagus chordae</name>
    <dbReference type="NCBI Taxonomy" id="237019"/>
    <lineage>
        <taxon>Bacteria</taxon>
        <taxon>Pseudomonadati</taxon>
        <taxon>Bacteroidota</taxon>
        <taxon>Cytophagia</taxon>
        <taxon>Cytophagales</taxon>
        <taxon>Cyclobacteriaceae</taxon>
        <taxon>Algoriphagus</taxon>
    </lineage>
</organism>
<dbReference type="GO" id="GO:0005524">
    <property type="term" value="F:ATP binding"/>
    <property type="evidence" value="ECO:0007669"/>
    <property type="project" value="UniProtKB-KW"/>
</dbReference>
<gene>
    <name evidence="5" type="ORF">LV85_00105</name>
</gene>
<proteinExistence type="predicted"/>
<dbReference type="OrthoDB" id="9801987at2"/>
<protein>
    <submittedName>
        <fullName evidence="5">ABC-type lipopolysaccharide export system ATPase subunit</fullName>
    </submittedName>
</protein>
<dbReference type="PANTHER" id="PTHR42734">
    <property type="entry name" value="METAL TRANSPORT SYSTEM ATP-BINDING PROTEIN TM_0124-RELATED"/>
    <property type="match status" value="1"/>
</dbReference>
<feature type="domain" description="ABC transporter" evidence="4">
    <location>
        <begin position="6"/>
        <end position="223"/>
    </location>
</feature>
<keyword evidence="3" id="KW-0067">ATP-binding</keyword>
<reference evidence="5 6" key="1">
    <citation type="submission" date="2018-06" db="EMBL/GenBank/DDBJ databases">
        <title>Genomic Encyclopedia of Archaeal and Bacterial Type Strains, Phase II (KMG-II): from individual species to whole genera.</title>
        <authorList>
            <person name="Goeker M."/>
        </authorList>
    </citation>
    <scope>NUCLEOTIDE SEQUENCE [LARGE SCALE GENOMIC DNA]</scope>
    <source>
        <strain evidence="5 6">DSM 19830</strain>
    </source>
</reference>
<evidence type="ECO:0000313" key="5">
    <source>
        <dbReference type="EMBL" id="PZX57922.1"/>
    </source>
</evidence>
<comment type="caution">
    <text evidence="5">The sequence shown here is derived from an EMBL/GenBank/DDBJ whole genome shotgun (WGS) entry which is preliminary data.</text>
</comment>
<dbReference type="EMBL" id="QKZT01000001">
    <property type="protein sequence ID" value="PZX57922.1"/>
    <property type="molecule type" value="Genomic_DNA"/>
</dbReference>
<keyword evidence="1" id="KW-0813">Transport</keyword>
<dbReference type="InterPro" id="IPR003439">
    <property type="entry name" value="ABC_transporter-like_ATP-bd"/>
</dbReference>
<accession>A0A2W7T3Y1</accession>
<evidence type="ECO:0000256" key="2">
    <source>
        <dbReference type="ARBA" id="ARBA00022741"/>
    </source>
</evidence>
<dbReference type="RefSeq" id="WP_111316226.1">
    <property type="nucleotide sequence ID" value="NZ_QKZT01000001.1"/>
</dbReference>
<dbReference type="Proteomes" id="UP000248882">
    <property type="component" value="Unassembled WGS sequence"/>
</dbReference>
<keyword evidence="2" id="KW-0547">Nucleotide-binding</keyword>
<sequence>MAEHILEADSIIKGFGYKNLLTDIYLKCTTGEVLGILGRNGTGKSTLLQIIFGSQEAENKSIRIDGQFYEKPFTSRDKIAYLPQGSFLPSNLTVASVIRTFLISEISRKTVAENARIQALLLKKVNALSGGEKRYFEVLLILNLPTLFALLDEPFAQIEPLYRTDIAELITSYKKEKGIIISDHDYINLMEVSDKTFLLKGGTLKPIQDRKQLIEYNYLPPELS</sequence>
<dbReference type="AlphaFoldDB" id="A0A2W7T3Y1"/>
<evidence type="ECO:0000313" key="6">
    <source>
        <dbReference type="Proteomes" id="UP000248882"/>
    </source>
</evidence>
<dbReference type="InterPro" id="IPR027417">
    <property type="entry name" value="P-loop_NTPase"/>
</dbReference>
<keyword evidence="6" id="KW-1185">Reference proteome</keyword>
<evidence type="ECO:0000256" key="3">
    <source>
        <dbReference type="ARBA" id="ARBA00022840"/>
    </source>
</evidence>
<evidence type="ECO:0000259" key="4">
    <source>
        <dbReference type="PROSITE" id="PS50893"/>
    </source>
</evidence>
<dbReference type="InterPro" id="IPR050153">
    <property type="entry name" value="Metal_Ion_Import_ABC"/>
</dbReference>
<evidence type="ECO:0000256" key="1">
    <source>
        <dbReference type="ARBA" id="ARBA00022448"/>
    </source>
</evidence>
<dbReference type="SUPFAM" id="SSF52540">
    <property type="entry name" value="P-loop containing nucleoside triphosphate hydrolases"/>
    <property type="match status" value="1"/>
</dbReference>
<name>A0A2W7T3Y1_9BACT</name>